<dbReference type="InterPro" id="IPR052177">
    <property type="entry name" value="Divisome_Glycosyl_Hydrolase"/>
</dbReference>
<feature type="domain" description="Fibronectin type-III" evidence="2">
    <location>
        <begin position="421"/>
        <end position="517"/>
    </location>
</feature>
<gene>
    <name evidence="3" type="primary">yngK</name>
    <name evidence="3" type="ORF">HMPREF0658_0138</name>
</gene>
<dbReference type="Proteomes" id="UP000004394">
    <property type="component" value="Unassembled WGS sequence"/>
</dbReference>
<protein>
    <submittedName>
        <fullName evidence="3">Fibronectin type III domain protein</fullName>
    </submittedName>
</protein>
<proteinExistence type="predicted"/>
<dbReference type="AlphaFoldDB" id="E0NPN7"/>
<evidence type="ECO:0000313" key="4">
    <source>
        <dbReference type="Proteomes" id="UP000004394"/>
    </source>
</evidence>
<dbReference type="InterPro" id="IPR017853">
    <property type="entry name" value="GH"/>
</dbReference>
<accession>E0NPN7</accession>
<evidence type="ECO:0000259" key="2">
    <source>
        <dbReference type="PROSITE" id="PS50853"/>
    </source>
</evidence>
<dbReference type="SUPFAM" id="SSF49265">
    <property type="entry name" value="Fibronectin type III"/>
    <property type="match status" value="1"/>
</dbReference>
<evidence type="ECO:0000256" key="1">
    <source>
        <dbReference type="ARBA" id="ARBA00022729"/>
    </source>
</evidence>
<reference evidence="3" key="1">
    <citation type="submission" date="2010-07" db="EMBL/GenBank/DDBJ databases">
        <authorList>
            <person name="Muzny D."/>
            <person name="Qin X."/>
            <person name="Deng J."/>
            <person name="Jiang H."/>
            <person name="Liu Y."/>
            <person name="Qu J."/>
            <person name="Song X.-Z."/>
            <person name="Zhang L."/>
            <person name="Thornton R."/>
            <person name="Coyle M."/>
            <person name="Francisco L."/>
            <person name="Jackson L."/>
            <person name="Javaid M."/>
            <person name="Korchina V."/>
            <person name="Kovar C."/>
            <person name="Mata R."/>
            <person name="Mathew T."/>
            <person name="Ngo R."/>
            <person name="Nguyen L."/>
            <person name="Nguyen N."/>
            <person name="Okwuonu G."/>
            <person name="Ongeri F."/>
            <person name="Pham C."/>
            <person name="Simmons D."/>
            <person name="Wilczek-Boney K."/>
            <person name="Hale W."/>
            <person name="Jakkamsetti A."/>
            <person name="Pham P."/>
            <person name="Ruth R."/>
            <person name="San Lucas F."/>
            <person name="Warren J."/>
            <person name="Zhang J."/>
            <person name="Zhao Z."/>
            <person name="Zhou C."/>
            <person name="Zhu D."/>
            <person name="Lee S."/>
            <person name="Bess C."/>
            <person name="Blankenburg K."/>
            <person name="Forbes L."/>
            <person name="Fu Q."/>
            <person name="Gubbala S."/>
            <person name="Hirani K."/>
            <person name="Jayaseelan J.C."/>
            <person name="Lara F."/>
            <person name="Munidasa M."/>
            <person name="Palculict T."/>
            <person name="Patil S."/>
            <person name="Pu L.-L."/>
            <person name="Saada N."/>
            <person name="Tang L."/>
            <person name="Weissenberger G."/>
            <person name="Zhu Y."/>
            <person name="Hemphill L."/>
            <person name="Shang Y."/>
            <person name="Youmans B."/>
            <person name="Ayvaz T."/>
            <person name="Ross M."/>
            <person name="Santibanez J."/>
            <person name="Aqrawi P."/>
            <person name="Gross S."/>
            <person name="Joshi V."/>
            <person name="Fowler G."/>
            <person name="Nazareth L."/>
            <person name="Reid J."/>
            <person name="Worley K."/>
            <person name="Petrosino J."/>
            <person name="Highlander S."/>
            <person name="Gibbs R."/>
        </authorList>
    </citation>
    <scope>NUCLEOTIDE SEQUENCE [LARGE SCALE GENOMIC DNA]</scope>
    <source>
        <strain evidence="3">DSM 16973</strain>
    </source>
</reference>
<dbReference type="Pfam" id="PF02638">
    <property type="entry name" value="GHL10"/>
    <property type="match status" value="1"/>
</dbReference>
<dbReference type="PANTHER" id="PTHR43405">
    <property type="entry name" value="GLYCOSYL HYDROLASE DIGH"/>
    <property type="match status" value="1"/>
</dbReference>
<name>E0NPN7_9BACT</name>
<dbReference type="HOGENOM" id="CLU_019247_2_1_10"/>
<evidence type="ECO:0000313" key="3">
    <source>
        <dbReference type="EMBL" id="EFM02996.1"/>
    </source>
</evidence>
<dbReference type="EMBL" id="AEEI01000004">
    <property type="protein sequence ID" value="EFM02996.1"/>
    <property type="molecule type" value="Genomic_DNA"/>
</dbReference>
<dbReference type="eggNOG" id="COG1649">
    <property type="taxonomic scope" value="Bacteria"/>
</dbReference>
<sequence length="517" mass="59548">MSDLKNNDDIQYKPIMRRFLHLHLVAVALLLWGGSMAKTSAAAKREFRGAWIQCVNGQFNGLSTTEMQRTLAYQLDELSKDGVNAILFQVRPECDALYVSSYEPWSRFLTGEQGKAPDPYWDPLQWMVQQCHLRGMELHAWINPFRAKTKTTTNLASSHVAALHPDRVFSYDGMLILNPGIPANRDYICHVVGDIVKRYDVDGIHIDDYFYPYPTAGQTISDEAEYRAYSNGIQDIGDWRRYNVNVFIKQLSDSIHAIKPWVKFGVSPFGIYRNKKNAPNIGSDTGGLQNYDDLYADVLLWINNGWVDYNVPQLYWQIGHKTADYKTLIAWWNQYAANRPLYIGEDVERTVKFPDTENPSRNQMGEKFELHKSMKNVSGTVLWYAKAAVDNIGNYGTALREHYWKTPALQPLMPFIDKKAPKKPLKVKPVWTDDGYILFWSKPKSKHWGDEVTKYVVYRFEAGEPINLDDPSHILTITPKTYFKLPFLDGKKKYVYVVTSLDRMSNESKPAKKKIKL</sequence>
<dbReference type="PROSITE" id="PS50853">
    <property type="entry name" value="FN3"/>
    <property type="match status" value="1"/>
</dbReference>
<organism evidence="3 4">
    <name type="scientific">Hoylesella marshii DSM 16973 = JCM 13450</name>
    <dbReference type="NCBI Taxonomy" id="862515"/>
    <lineage>
        <taxon>Bacteria</taxon>
        <taxon>Pseudomonadati</taxon>
        <taxon>Bacteroidota</taxon>
        <taxon>Bacteroidia</taxon>
        <taxon>Bacteroidales</taxon>
        <taxon>Prevotellaceae</taxon>
        <taxon>Hoylesella</taxon>
    </lineage>
</organism>
<dbReference type="InterPro" id="IPR003790">
    <property type="entry name" value="GHL10"/>
</dbReference>
<dbReference type="Gene3D" id="3.20.20.80">
    <property type="entry name" value="Glycosidases"/>
    <property type="match status" value="1"/>
</dbReference>
<comment type="caution">
    <text evidence="3">The sequence shown here is derived from an EMBL/GenBank/DDBJ whole genome shotgun (WGS) entry which is preliminary data.</text>
</comment>
<dbReference type="STRING" id="862515.HMPREF0658_0138"/>
<dbReference type="InterPro" id="IPR003961">
    <property type="entry name" value="FN3_dom"/>
</dbReference>
<keyword evidence="4" id="KW-1185">Reference proteome</keyword>
<dbReference type="InterPro" id="IPR036116">
    <property type="entry name" value="FN3_sf"/>
</dbReference>
<keyword evidence="1" id="KW-0732">Signal</keyword>
<dbReference type="SUPFAM" id="SSF51445">
    <property type="entry name" value="(Trans)glycosidases"/>
    <property type="match status" value="1"/>
</dbReference>
<dbReference type="PANTHER" id="PTHR43405:SF1">
    <property type="entry name" value="GLYCOSYL HYDROLASE DIGH"/>
    <property type="match status" value="1"/>
</dbReference>